<dbReference type="Proteomes" id="UP000184462">
    <property type="component" value="Unassembled WGS sequence"/>
</dbReference>
<dbReference type="InterPro" id="IPR006115">
    <property type="entry name" value="6PGDH_NADP-bd"/>
</dbReference>
<keyword evidence="3" id="KW-1185">Reference proteome</keyword>
<evidence type="ECO:0000259" key="1">
    <source>
        <dbReference type="Pfam" id="PF03446"/>
    </source>
</evidence>
<proteinExistence type="predicted"/>
<reference evidence="2 3" key="1">
    <citation type="submission" date="2016-11" db="EMBL/GenBank/DDBJ databases">
        <authorList>
            <person name="Jaros S."/>
            <person name="Januszkiewicz K."/>
            <person name="Wedrychowicz H."/>
        </authorList>
    </citation>
    <scope>NUCLEOTIDE SEQUENCE [LARGE SCALE GENOMIC DNA]</scope>
    <source>
        <strain evidence="2 3">DSM 25661</strain>
    </source>
</reference>
<dbReference type="GO" id="GO:0050661">
    <property type="term" value="F:NADP binding"/>
    <property type="evidence" value="ECO:0007669"/>
    <property type="project" value="InterPro"/>
</dbReference>
<dbReference type="InterPro" id="IPR036291">
    <property type="entry name" value="NAD(P)-bd_dom_sf"/>
</dbReference>
<dbReference type="EMBL" id="FQTW01000006">
    <property type="protein sequence ID" value="SHE80622.1"/>
    <property type="molecule type" value="Genomic_DNA"/>
</dbReference>
<dbReference type="SUPFAM" id="SSF51735">
    <property type="entry name" value="NAD(P)-binding Rossmann-fold domains"/>
    <property type="match status" value="1"/>
</dbReference>
<feature type="domain" description="6-phosphogluconate dehydrogenase NADP-binding" evidence="1">
    <location>
        <begin position="4"/>
        <end position="77"/>
    </location>
</feature>
<dbReference type="AlphaFoldDB" id="A0A1M4WI31"/>
<dbReference type="RefSeq" id="WP_073193126.1">
    <property type="nucleotide sequence ID" value="NZ_FQTW01000006.1"/>
</dbReference>
<dbReference type="STRING" id="1155689.SAMN05444278_1064"/>
<dbReference type="Gene3D" id="3.40.50.720">
    <property type="entry name" value="NAD(P)-binding Rossmann-like Domain"/>
    <property type="match status" value="1"/>
</dbReference>
<evidence type="ECO:0000313" key="3">
    <source>
        <dbReference type="Proteomes" id="UP000184462"/>
    </source>
</evidence>
<protein>
    <submittedName>
        <fullName evidence="2">Nucleoside-diphosphate-sugar epimerase</fullName>
    </submittedName>
</protein>
<accession>A0A1M4WI31</accession>
<name>A0A1M4WI31_9FLAO</name>
<dbReference type="OrthoDB" id="751203at2"/>
<gene>
    <name evidence="2" type="ORF">SAMN05444278_1064</name>
</gene>
<sequence>MSYKIGILGCGWLGKALAKHFINKGVQVNASTTTSAKLDELKKLGVSAYRVQVTPVEMLGDVESFFSQLETLVISIPPKLQQQSRAEFLASICVLAEEISKYPSIKKVVYVSSTSVFSNLESVPVYHEDYKFSSIEIEQNPVLKSEFILRAELPFVKVIRFGGLIGDDRHPIYFLAGKSNIKSPEAPINLIQQSDCVSLIDALLVNFNQLEQVYFHGVSTQHPNRRSYYRNKAKKLQLEVPSFDEDSVSTGKLISSQLTAQLLNKHQFQAL</sequence>
<dbReference type="Pfam" id="PF03446">
    <property type="entry name" value="NAD_binding_2"/>
    <property type="match status" value="1"/>
</dbReference>
<evidence type="ECO:0000313" key="2">
    <source>
        <dbReference type="EMBL" id="SHE80622.1"/>
    </source>
</evidence>
<organism evidence="2 3">
    <name type="scientific">Psychroflexus salarius</name>
    <dbReference type="NCBI Taxonomy" id="1155689"/>
    <lineage>
        <taxon>Bacteria</taxon>
        <taxon>Pseudomonadati</taxon>
        <taxon>Bacteroidota</taxon>
        <taxon>Flavobacteriia</taxon>
        <taxon>Flavobacteriales</taxon>
        <taxon>Flavobacteriaceae</taxon>
        <taxon>Psychroflexus</taxon>
    </lineage>
</organism>